<dbReference type="Pfam" id="PF23106">
    <property type="entry name" value="EGF_Teneurin"/>
    <property type="match status" value="1"/>
</dbReference>
<feature type="chain" id="PRO_5004336921" evidence="5">
    <location>
        <begin position="24"/>
        <end position="783"/>
    </location>
</feature>
<feature type="disulfide bond" evidence="4">
    <location>
        <begin position="135"/>
        <end position="144"/>
    </location>
</feature>
<evidence type="ECO:0000256" key="2">
    <source>
        <dbReference type="ARBA" id="ARBA00022737"/>
    </source>
</evidence>
<feature type="disulfide bond" evidence="4">
    <location>
        <begin position="43"/>
        <end position="52"/>
    </location>
</feature>
<reference evidence="7" key="1">
    <citation type="journal article" date="1999" name="Appl. Environ. Microbiol.">
        <title>Identification of a new gene family expressed during the onset of sexual reproduction in the centric diatom Thalassiosira weissflogii.</title>
        <authorList>
            <person name="Armbrust E.V."/>
        </authorList>
    </citation>
    <scope>NUCLEOTIDE SEQUENCE</scope>
</reference>
<dbReference type="InterPro" id="IPR051216">
    <property type="entry name" value="Teneurin"/>
</dbReference>
<dbReference type="InterPro" id="IPR013111">
    <property type="entry name" value="EGF_extracell"/>
</dbReference>
<keyword evidence="3 4" id="KW-1015">Disulfide bond</keyword>
<sequence length="783" mass="83453">MRFSRGSFLAVIAASSAISIVRSECPNACSGHGSCGSHDMCTCDRNFQGADCSLRTCPFGKAHVDTPRGDLDASLTIGDHNDIILAGSTLYPYGITEGFPLMSDTAGTVIANTAHDYMECSNKGLCDRINGLCECLPGYDGAACQRASCPSKANSSTPGSGQGERSNTNFKVFNANSAFHGRAAEVVQRDQCSGHGTCMTIEQLAFLDHGNTYDLWDKDVTMGCKCDPGYTGPDCNDRVCIRGIDPLYTDDTTAQVTHTTVRFESSDASALSGEYAIKFYDITGEDYITKPLPISGTGVVNGKSHCNTVKEALLELPNGVVPTIECSQEVINTNLGIEYTLTFTGNPGFLRELELDQYLDGSRPTVEVSSGTFTGKVHTKVKGETIDYFAQRCEGITVKILADSANGDDSWTAANVRPGSLGYLSGPSGALTAAEMKILKKCLGDSDWDPENNVEVSDWDYGAVVENDGAVSYNMIGAFPHAIKVVPVESTSGYNIRMPGSYHLVWYDATATGKEFRVANINSNANLVGEASEMYVYTTKGTVQQMGWGTETEIADNSASGGSSTRIVGHFEKGTNRIYTNYDTSCKNNPSSPNPRNHVCVEKGDKLFVVDSCWGVGDLGAGTGAPIFGGTALNGCADSTAPNLDSGNIYTVTKVYTVPLGADSDTSPASTFDIVADPTAERFVNNNIIEIDANVGWTGEKGGPENSNLSAAGAGRDTTWSDNTGVVTLFHFTPHKDGSYEYVSECSNRGLCDEYGVCDCFDGYTGVDCSIQNILAKHKDSKK</sequence>
<name>Q9Y0F8_THAWE</name>
<dbReference type="Gene3D" id="2.60.120.260">
    <property type="entry name" value="Galactose-binding domain-like"/>
    <property type="match status" value="1"/>
</dbReference>
<evidence type="ECO:0000259" key="6">
    <source>
        <dbReference type="PROSITE" id="PS50026"/>
    </source>
</evidence>
<comment type="caution">
    <text evidence="4">Lacks conserved residue(s) required for the propagation of feature annotation.</text>
</comment>
<keyword evidence="2" id="KW-0677">Repeat</keyword>
<feature type="signal peptide" evidence="5">
    <location>
        <begin position="1"/>
        <end position="23"/>
    </location>
</feature>
<evidence type="ECO:0000256" key="4">
    <source>
        <dbReference type="PROSITE-ProRule" id="PRU00076"/>
    </source>
</evidence>
<dbReference type="AlphaFoldDB" id="Q9Y0F8"/>
<protein>
    <submittedName>
        <fullName evidence="7">Sexually induced protein 1</fullName>
    </submittedName>
</protein>
<dbReference type="Pfam" id="PF07974">
    <property type="entry name" value="EGF_2"/>
    <property type="match status" value="1"/>
</dbReference>
<dbReference type="SMART" id="SM00181">
    <property type="entry name" value="EGF"/>
    <property type="match status" value="4"/>
</dbReference>
<gene>
    <name evidence="7" type="primary">Sig1</name>
</gene>
<evidence type="ECO:0000256" key="1">
    <source>
        <dbReference type="ARBA" id="ARBA00022536"/>
    </source>
</evidence>
<feature type="domain" description="EGF-like" evidence="6">
    <location>
        <begin position="21"/>
        <end position="53"/>
    </location>
</feature>
<keyword evidence="5" id="KW-0732">Signal</keyword>
<evidence type="ECO:0000256" key="5">
    <source>
        <dbReference type="SAM" id="SignalP"/>
    </source>
</evidence>
<dbReference type="PROSITE" id="PS00022">
    <property type="entry name" value="EGF_1"/>
    <property type="match status" value="4"/>
</dbReference>
<dbReference type="Gene3D" id="2.10.25.10">
    <property type="entry name" value="Laminin"/>
    <property type="match status" value="2"/>
</dbReference>
<evidence type="ECO:0000256" key="3">
    <source>
        <dbReference type="ARBA" id="ARBA00023157"/>
    </source>
</evidence>
<dbReference type="EMBL" id="AF154499">
    <property type="protein sequence ID" value="AAD41093.1"/>
    <property type="molecule type" value="mRNA"/>
</dbReference>
<dbReference type="PROSITE" id="PS50026">
    <property type="entry name" value="EGF_3"/>
    <property type="match status" value="2"/>
</dbReference>
<feature type="disulfide bond" evidence="4">
    <location>
        <begin position="25"/>
        <end position="35"/>
    </location>
</feature>
<dbReference type="PANTHER" id="PTHR11219">
    <property type="entry name" value="TENEURIN AND N-ACETYLGLUCOSAMINE-1-PHOSPHODIESTER ALPHA-N-ACETYLGLUCOSAMINIDASE"/>
    <property type="match status" value="1"/>
</dbReference>
<organism evidence="7">
    <name type="scientific">Thalassiosira weissflogii</name>
    <name type="common">Marine diatom</name>
    <dbReference type="NCBI Taxonomy" id="1577725"/>
    <lineage>
        <taxon>Eukaryota</taxon>
        <taxon>Sar</taxon>
        <taxon>Stramenopiles</taxon>
        <taxon>Ochrophyta</taxon>
        <taxon>Bacillariophyta</taxon>
        <taxon>Coscinodiscophyceae</taxon>
        <taxon>Thalassiosirophycidae</taxon>
        <taxon>Thalassiosirales</taxon>
        <taxon>Thalassiosiraceae</taxon>
        <taxon>Conticribra</taxon>
    </lineage>
</organism>
<dbReference type="InterPro" id="IPR000742">
    <property type="entry name" value="EGF"/>
</dbReference>
<dbReference type="PANTHER" id="PTHR11219:SF69">
    <property type="entry name" value="TENEURIN-A"/>
    <property type="match status" value="1"/>
</dbReference>
<dbReference type="PROSITE" id="PS01186">
    <property type="entry name" value="EGF_2"/>
    <property type="match status" value="3"/>
</dbReference>
<proteinExistence type="evidence at transcript level"/>
<accession>Q9Y0F8</accession>
<evidence type="ECO:0000313" key="7">
    <source>
        <dbReference type="EMBL" id="AAD41093.1"/>
    </source>
</evidence>
<keyword evidence="1 4" id="KW-0245">EGF-like domain</keyword>
<feature type="domain" description="EGF-like" evidence="6">
    <location>
        <begin position="116"/>
        <end position="145"/>
    </location>
</feature>